<dbReference type="GO" id="GO:0051116">
    <property type="term" value="F:cobaltochelatase activity"/>
    <property type="evidence" value="ECO:0007669"/>
    <property type="project" value="UniProtKB-UniRule"/>
</dbReference>
<dbReference type="AlphaFoldDB" id="A0A934ID57"/>
<dbReference type="GO" id="GO:0009236">
    <property type="term" value="P:cobalamin biosynthetic process"/>
    <property type="evidence" value="ECO:0007669"/>
    <property type="project" value="UniProtKB-UniRule"/>
</dbReference>
<dbReference type="RefSeq" id="WP_198880236.1">
    <property type="nucleotide sequence ID" value="NZ_JAEKJA010000001.1"/>
</dbReference>
<dbReference type="PANTHER" id="PTHR44119:SF4">
    <property type="entry name" value="AEROBIC COBALTOCHELATASE SUBUNIT COBN"/>
    <property type="match status" value="1"/>
</dbReference>
<keyword evidence="4" id="KW-1185">Reference proteome</keyword>
<name>A0A934ID57_9HYPH</name>
<protein>
    <recommendedName>
        <fullName evidence="1">Cobaltochelatase subunit CobN</fullName>
        <ecNumber evidence="1">6.6.1.2</ecNumber>
    </recommendedName>
</protein>
<feature type="domain" description="CobN/magnesium chelatase" evidence="2">
    <location>
        <begin position="136"/>
        <end position="1191"/>
    </location>
</feature>
<dbReference type="Proteomes" id="UP000609531">
    <property type="component" value="Unassembled WGS sequence"/>
</dbReference>
<comment type="caution">
    <text evidence="3">The sequence shown here is derived from an EMBL/GenBank/DDBJ whole genome shotgun (WGS) entry which is preliminary data.</text>
</comment>
<dbReference type="InterPro" id="IPR003672">
    <property type="entry name" value="CobN/Mg_chltase"/>
</dbReference>
<dbReference type="Pfam" id="PF02514">
    <property type="entry name" value="CobN-Mg_chel"/>
    <property type="match status" value="1"/>
</dbReference>
<dbReference type="NCBIfam" id="TIGR02257">
    <property type="entry name" value="cobalto_cobN"/>
    <property type="match status" value="1"/>
</dbReference>
<gene>
    <name evidence="3" type="primary">cobN</name>
    <name evidence="3" type="ORF">JCR33_01535</name>
</gene>
<evidence type="ECO:0000259" key="2">
    <source>
        <dbReference type="Pfam" id="PF02514"/>
    </source>
</evidence>
<keyword evidence="3" id="KW-0436">Ligase</keyword>
<dbReference type="EC" id="6.6.1.2" evidence="1"/>
<dbReference type="InterPro" id="IPR011953">
    <property type="entry name" value="Cobalto_CobN"/>
</dbReference>
<evidence type="ECO:0000256" key="1">
    <source>
        <dbReference type="NCBIfam" id="TIGR02257"/>
    </source>
</evidence>
<sequence length="1206" mass="127799">MHLLAAEAQRIDDDEAVDLDLAPAPIVILSAADGEITAFAHAAGRTAGPEVRLASLAALSHPMSVDMLADKTLRHAEVIAVRVLGGEGYFAYGIETLRRVAFATGARLIVVPGEADFDEALAARGTAPVEVARRFHAYCREGGPENRDRALATLRALVTDAPMPPTATSVPAAGLYARGRMLKDLSELAAMMPDGPAVGLVFYRSHLMDGQVGGIDALVEALAAEGLAPVPIFAASLKDEVADRVVRHLLDEAGAGVVLTTMAFSAGGAGTALDDRRRVVLEAVQASASVEVWRETSAGLAVRDLAMSVVTPEFDGRVLSRAFAFKTRGERDALTGAFPVDFVAEPGRTRFVACLAAAHATLVATPFAEKRVALVVANYPGKDGRIANGVGLDTPAATANIIAALGAAGLDVAAAPRTSAELMAHLLAGRDAPPERVSIADYRAFFAALPAEAQRAVLAEWGASEDDPSATGEGFMIPAHRFGNLVVAVQPTRAYERDPKATYHDPALVPTHAYLAFYLYLRETFGAHAVVHVGKHGNMEWLPGKGVALSETCWPEIAFGPTPHVYPFIVNDPGEGTQAKRRAQGVIVDHLTPAMTRAESHGASLELETLIDEYAGARALDPRRADRLAGDIIEIAERGGFAADLALDLGGDRDAAIAALDAHICDLKEMQIRDGLHILGESPTGRQRRDLVLAIARAPRGAGPGDASLMRAIAADFGLDFDPLDAGVAPWEGPRPAALDRLASPWRTAADTVERVEDFAAALLDGEAEAGPAARTVLDALAPIAAALDVSGEREIAAVLGALAGRYTLPGPSGAPTRGRPDILPTGRNFYAVDIRGIPTRAAWQIGTLAAERVVERYVMEEGDWPRSIVLTCWGTANMRTGGDDIAQALALVGAEPVWDGARLTGFSVRSLGDLGRPRVDVTLRVSGFFRDAFPEQIALFDAAARAVAALDEPDDQNPVAKRFREAGEGGDISVFGAMPGAYGAGLQALIDTGAWEGRTDLAEAFVAWGRYGYGKGRAGETAEHALRTRLAGIDAVVQAQDNREHDLLDSDDYYQFEGGLAAAVEAASGRAPVSLHVDTSRAERPVARTLGEEIARVVRGRAANPKWLQGVMRHGYKGAFEIAATVDYLFAFAATTNAVESHHFDQLYDAYLDDETVAAFIAEANRPALSEIAARFAEAIRRGLWSPKKNSVHQRLEALLAEDIR</sequence>
<reference evidence="3" key="1">
    <citation type="submission" date="2020-12" db="EMBL/GenBank/DDBJ databases">
        <title>Bacterial taxonomy.</title>
        <authorList>
            <person name="Pan X."/>
        </authorList>
    </citation>
    <scope>NUCLEOTIDE SEQUENCE</scope>
    <source>
        <strain evidence="3">B2012</strain>
    </source>
</reference>
<dbReference type="EMBL" id="JAEKJA010000001">
    <property type="protein sequence ID" value="MBJ3774349.1"/>
    <property type="molecule type" value="Genomic_DNA"/>
</dbReference>
<proteinExistence type="predicted"/>
<evidence type="ECO:0000313" key="3">
    <source>
        <dbReference type="EMBL" id="MBJ3774349.1"/>
    </source>
</evidence>
<evidence type="ECO:0000313" key="4">
    <source>
        <dbReference type="Proteomes" id="UP000609531"/>
    </source>
</evidence>
<dbReference type="PANTHER" id="PTHR44119">
    <property type="entry name" value="MAGNESIUM-CHELATASE SUBUNIT CHLH, CHLOROPLASTIC"/>
    <property type="match status" value="1"/>
</dbReference>
<dbReference type="CDD" id="cd10150">
    <property type="entry name" value="CobN_like"/>
    <property type="match status" value="1"/>
</dbReference>
<organism evidence="3 4">
    <name type="scientific">Acuticoccus mangrovi</name>
    <dbReference type="NCBI Taxonomy" id="2796142"/>
    <lineage>
        <taxon>Bacteria</taxon>
        <taxon>Pseudomonadati</taxon>
        <taxon>Pseudomonadota</taxon>
        <taxon>Alphaproteobacteria</taxon>
        <taxon>Hyphomicrobiales</taxon>
        <taxon>Amorphaceae</taxon>
        <taxon>Acuticoccus</taxon>
    </lineage>
</organism>
<accession>A0A934ID57</accession>